<organism evidence="2">
    <name type="scientific">uncultured marine group II/III euryarchaeote SAT1000_07_H02</name>
    <dbReference type="NCBI Taxonomy" id="1456555"/>
    <lineage>
        <taxon>Archaea</taxon>
        <taxon>Methanobacteriati</taxon>
        <taxon>Methanobacteriota</taxon>
        <taxon>environmental samples</taxon>
    </lineage>
</organism>
<sequence>MMASTLAGCVDSVENDILDESQKITSWEENIEFLSPSEGDWVEGKFEVTVTTIDALEAEYLELWVNGQLGGNESMDDSVIFSIDTSNHSDGTGAPVRLELEIRVETHGVGVMNLTAIFPQRLTDSLAEDIQPEWNIEGDTLLFKSSRDLGEGLYEIYKLTPDGSEPSRVNTEQSYHGYPGWSPDGTHVVFNSWVYGNESGNRQMEIFTANISTGETHRVTDNSAFDDSGRWSPDGSEIIFYSNRDGTMDLWKVPVSETGEPTGPPVKLVGTDAREHCGRWSSDGEWIVYESDQSGNNDIWVVPSDGEESTQVTFDDYEDGYPAWSPDGTNIVYNSLRGINGDLHILSLADGVLHRLTSDPAIDAHPTWSADGRHIAFHSDRSGNFDIWVVEIPLINSNESS</sequence>
<name>A0A075I2U7_9EURY</name>
<reference evidence="2" key="1">
    <citation type="journal article" date="2014" name="Genome Biol. Evol.">
        <title>Pangenome evidence for extensive interdomain horizontal transfer affecting lineage core and shell genes in uncultured planktonic thaumarchaeota and euryarchaeota.</title>
        <authorList>
            <person name="Deschamps P."/>
            <person name="Zivanovic Y."/>
            <person name="Moreira D."/>
            <person name="Rodriguez-Valera F."/>
            <person name="Lopez-Garcia P."/>
        </authorList>
    </citation>
    <scope>NUCLEOTIDE SEQUENCE</scope>
</reference>
<comment type="similarity">
    <text evidence="1">Belongs to the TolB family.</text>
</comment>
<protein>
    <submittedName>
        <fullName evidence="2">WD40-like beta propeller repeat-containing protein (TolB)</fullName>
    </submittedName>
</protein>
<dbReference type="EMBL" id="KF901204">
    <property type="protein sequence ID" value="AIF22130.1"/>
    <property type="molecule type" value="Genomic_DNA"/>
</dbReference>
<dbReference type="InterPro" id="IPR011659">
    <property type="entry name" value="WD40"/>
</dbReference>
<dbReference type="SUPFAM" id="SSF82171">
    <property type="entry name" value="DPP6 N-terminal domain-like"/>
    <property type="match status" value="1"/>
</dbReference>
<evidence type="ECO:0000313" key="2">
    <source>
        <dbReference type="EMBL" id="AIF22130.1"/>
    </source>
</evidence>
<dbReference type="AlphaFoldDB" id="A0A075I2U7"/>
<gene>
    <name evidence="2" type="primary">tolB</name>
</gene>
<proteinExistence type="inferred from homology"/>
<dbReference type="PANTHER" id="PTHR36842:SF1">
    <property type="entry name" value="PROTEIN TOLB"/>
    <property type="match status" value="1"/>
</dbReference>
<evidence type="ECO:0000256" key="1">
    <source>
        <dbReference type="ARBA" id="ARBA00009820"/>
    </source>
</evidence>
<dbReference type="InterPro" id="IPR011042">
    <property type="entry name" value="6-blade_b-propeller_TolB-like"/>
</dbReference>
<accession>A0A075I2U7</accession>
<dbReference type="PANTHER" id="PTHR36842">
    <property type="entry name" value="PROTEIN TOLB HOMOLOG"/>
    <property type="match status" value="1"/>
</dbReference>
<dbReference type="Pfam" id="PF07676">
    <property type="entry name" value="PD40"/>
    <property type="match status" value="5"/>
</dbReference>
<dbReference type="Gene3D" id="2.120.10.30">
    <property type="entry name" value="TolB, C-terminal domain"/>
    <property type="match status" value="3"/>
</dbReference>